<dbReference type="Proteomes" id="UP000318834">
    <property type="component" value="Unassembled WGS sequence"/>
</dbReference>
<evidence type="ECO:0000313" key="7">
    <source>
        <dbReference type="Proteomes" id="UP000318834"/>
    </source>
</evidence>
<accession>A0A537J0S8</accession>
<dbReference type="InterPro" id="IPR000943">
    <property type="entry name" value="RNA_pol_sigma70"/>
</dbReference>
<dbReference type="InterPro" id="IPR013325">
    <property type="entry name" value="RNA_pol_sigma_r2"/>
</dbReference>
<dbReference type="EMBL" id="VBAP01000006">
    <property type="protein sequence ID" value="TMI77143.1"/>
    <property type="molecule type" value="Genomic_DNA"/>
</dbReference>
<dbReference type="PRINTS" id="PR00046">
    <property type="entry name" value="SIGMA70FCT"/>
</dbReference>
<dbReference type="Pfam" id="PF04539">
    <property type="entry name" value="Sigma70_r3"/>
    <property type="match status" value="1"/>
</dbReference>
<keyword evidence="1" id="KW-0805">Transcription regulation</keyword>
<dbReference type="Gene3D" id="1.20.120.1810">
    <property type="match status" value="1"/>
</dbReference>
<evidence type="ECO:0000256" key="3">
    <source>
        <dbReference type="ARBA" id="ARBA00023125"/>
    </source>
</evidence>
<sequence>MPRRRRAKRPSKAVLRDLLKQFHESRDPKLRDELILAYSDLAAYLARKFANRGEPVEDLIQVANIGLLKAMDRFDPTRGTEFTTYATATVVGEVKRHFRDKFWAIRVPRRLRELNNSLMKTVETLAQRVGRSPTIPELVEETGIPFEDIVEAFELGHAYSPISLDAEGDDEHGTVASSLGGEDPELVRMEDRHTLEGALQRLSDRQREVIRLRYYDGLSQADIATRLGISQIHVSRIQREALRRLRFLIEA</sequence>
<dbReference type="Pfam" id="PF04545">
    <property type="entry name" value="Sigma70_r4"/>
    <property type="match status" value="1"/>
</dbReference>
<dbReference type="PANTHER" id="PTHR30385:SF4">
    <property type="entry name" value="RNA POLYMERASE SIGMA-E FACTOR"/>
    <property type="match status" value="1"/>
</dbReference>
<organism evidence="6 7">
    <name type="scientific">Candidatus Segetimicrobium genomatis</name>
    <dbReference type="NCBI Taxonomy" id="2569760"/>
    <lineage>
        <taxon>Bacteria</taxon>
        <taxon>Bacillati</taxon>
        <taxon>Candidatus Sysuimicrobiota</taxon>
        <taxon>Candidatus Sysuimicrobiia</taxon>
        <taxon>Candidatus Sysuimicrobiales</taxon>
        <taxon>Candidatus Segetimicrobiaceae</taxon>
        <taxon>Candidatus Segetimicrobium</taxon>
    </lineage>
</organism>
<protein>
    <submittedName>
        <fullName evidence="6">SigB/SigF/SigG family RNA polymerase sigma factor</fullName>
    </submittedName>
</protein>
<keyword evidence="3" id="KW-0238">DNA-binding</keyword>
<dbReference type="InterPro" id="IPR013324">
    <property type="entry name" value="RNA_pol_sigma_r3/r4-like"/>
</dbReference>
<dbReference type="Pfam" id="PF04542">
    <property type="entry name" value="Sigma70_r2"/>
    <property type="match status" value="1"/>
</dbReference>
<keyword evidence="4" id="KW-0804">Transcription</keyword>
<reference evidence="6 7" key="1">
    <citation type="journal article" date="2019" name="Nat. Microbiol.">
        <title>Mediterranean grassland soil C-N compound turnover is dependent on rainfall and depth, and is mediated by genomically divergent microorganisms.</title>
        <authorList>
            <person name="Diamond S."/>
            <person name="Andeer P.F."/>
            <person name="Li Z."/>
            <person name="Crits-Christoph A."/>
            <person name="Burstein D."/>
            <person name="Anantharaman K."/>
            <person name="Lane K.R."/>
            <person name="Thomas B.C."/>
            <person name="Pan C."/>
            <person name="Northen T.R."/>
            <person name="Banfield J.F."/>
        </authorList>
    </citation>
    <scope>NUCLEOTIDE SEQUENCE [LARGE SCALE GENOMIC DNA]</scope>
    <source>
        <strain evidence="6">NP_8</strain>
    </source>
</reference>
<proteinExistence type="predicted"/>
<dbReference type="InterPro" id="IPR014322">
    <property type="entry name" value="RNA_pol_sigma-B/F/G"/>
</dbReference>
<dbReference type="NCBIfam" id="TIGR02980">
    <property type="entry name" value="SigBFG"/>
    <property type="match status" value="1"/>
</dbReference>
<dbReference type="PANTHER" id="PTHR30385">
    <property type="entry name" value="SIGMA FACTOR F FLAGELLAR"/>
    <property type="match status" value="1"/>
</dbReference>
<evidence type="ECO:0000256" key="2">
    <source>
        <dbReference type="ARBA" id="ARBA00023082"/>
    </source>
</evidence>
<dbReference type="InterPro" id="IPR007627">
    <property type="entry name" value="RNA_pol_sigma70_r2"/>
</dbReference>
<dbReference type="GO" id="GO:0006352">
    <property type="term" value="P:DNA-templated transcription initiation"/>
    <property type="evidence" value="ECO:0007669"/>
    <property type="project" value="InterPro"/>
</dbReference>
<comment type="caution">
    <text evidence="6">The sequence shown here is derived from an EMBL/GenBank/DDBJ whole genome shotgun (WGS) entry which is preliminary data.</text>
</comment>
<dbReference type="InterPro" id="IPR036388">
    <property type="entry name" value="WH-like_DNA-bd_sf"/>
</dbReference>
<dbReference type="PROSITE" id="PS00716">
    <property type="entry name" value="SIGMA70_2"/>
    <property type="match status" value="1"/>
</dbReference>
<dbReference type="GO" id="GO:0003677">
    <property type="term" value="F:DNA binding"/>
    <property type="evidence" value="ECO:0007669"/>
    <property type="project" value="UniProtKB-KW"/>
</dbReference>
<dbReference type="Gene3D" id="1.10.10.10">
    <property type="entry name" value="Winged helix-like DNA-binding domain superfamily/Winged helix DNA-binding domain"/>
    <property type="match status" value="2"/>
</dbReference>
<name>A0A537J0S8_9BACT</name>
<evidence type="ECO:0000259" key="5">
    <source>
        <dbReference type="PROSITE" id="PS00716"/>
    </source>
</evidence>
<evidence type="ECO:0000256" key="4">
    <source>
        <dbReference type="ARBA" id="ARBA00023163"/>
    </source>
</evidence>
<dbReference type="InterPro" id="IPR007630">
    <property type="entry name" value="RNA_pol_sigma70_r4"/>
</dbReference>
<dbReference type="NCBIfam" id="TIGR02937">
    <property type="entry name" value="sigma70-ECF"/>
    <property type="match status" value="1"/>
</dbReference>
<dbReference type="GO" id="GO:0016987">
    <property type="term" value="F:sigma factor activity"/>
    <property type="evidence" value="ECO:0007669"/>
    <property type="project" value="UniProtKB-KW"/>
</dbReference>
<dbReference type="CDD" id="cd06171">
    <property type="entry name" value="Sigma70_r4"/>
    <property type="match status" value="1"/>
</dbReference>
<evidence type="ECO:0000313" key="6">
    <source>
        <dbReference type="EMBL" id="TMI77143.1"/>
    </source>
</evidence>
<dbReference type="SUPFAM" id="SSF88659">
    <property type="entry name" value="Sigma3 and sigma4 domains of RNA polymerase sigma factors"/>
    <property type="match status" value="2"/>
</dbReference>
<feature type="domain" description="RNA polymerase sigma-70" evidence="5">
    <location>
        <begin position="219"/>
        <end position="245"/>
    </location>
</feature>
<dbReference type="InterPro" id="IPR014284">
    <property type="entry name" value="RNA_pol_sigma-70_dom"/>
</dbReference>
<keyword evidence="2" id="KW-0731">Sigma factor</keyword>
<dbReference type="AlphaFoldDB" id="A0A537J0S8"/>
<gene>
    <name evidence="6" type="ORF">E6H05_01175</name>
</gene>
<dbReference type="SUPFAM" id="SSF88946">
    <property type="entry name" value="Sigma2 domain of RNA polymerase sigma factors"/>
    <property type="match status" value="1"/>
</dbReference>
<dbReference type="InterPro" id="IPR007624">
    <property type="entry name" value="RNA_pol_sigma70_r3"/>
</dbReference>
<evidence type="ECO:0000256" key="1">
    <source>
        <dbReference type="ARBA" id="ARBA00023015"/>
    </source>
</evidence>